<dbReference type="Proteomes" id="UP000799118">
    <property type="component" value="Unassembled WGS sequence"/>
</dbReference>
<organism evidence="2 3">
    <name type="scientific">Gymnopus androsaceus JB14</name>
    <dbReference type="NCBI Taxonomy" id="1447944"/>
    <lineage>
        <taxon>Eukaryota</taxon>
        <taxon>Fungi</taxon>
        <taxon>Dikarya</taxon>
        <taxon>Basidiomycota</taxon>
        <taxon>Agaricomycotina</taxon>
        <taxon>Agaricomycetes</taxon>
        <taxon>Agaricomycetidae</taxon>
        <taxon>Agaricales</taxon>
        <taxon>Marasmiineae</taxon>
        <taxon>Omphalotaceae</taxon>
        <taxon>Gymnopus</taxon>
    </lineage>
</organism>
<accession>A0A6A4H932</accession>
<evidence type="ECO:0000256" key="1">
    <source>
        <dbReference type="SAM" id="MobiDB-lite"/>
    </source>
</evidence>
<feature type="compositionally biased region" description="Acidic residues" evidence="1">
    <location>
        <begin position="39"/>
        <end position="54"/>
    </location>
</feature>
<keyword evidence="3" id="KW-1185">Reference proteome</keyword>
<name>A0A6A4H932_9AGAR</name>
<sequence length="71" mass="8117">MLDLCFSPSKHLFDPSEDILIDNMFIDFKAEDKNLPDNAQEEEDTDDDLGIEEESSPHVDNEVEFLSKAVE</sequence>
<dbReference type="AlphaFoldDB" id="A0A6A4H932"/>
<dbReference type="EMBL" id="ML769563">
    <property type="protein sequence ID" value="KAE9393834.1"/>
    <property type="molecule type" value="Genomic_DNA"/>
</dbReference>
<feature type="region of interest" description="Disordered" evidence="1">
    <location>
        <begin position="34"/>
        <end position="71"/>
    </location>
</feature>
<proteinExistence type="predicted"/>
<reference evidence="2" key="1">
    <citation type="journal article" date="2019" name="Environ. Microbiol.">
        <title>Fungal ecological strategies reflected in gene transcription - a case study of two litter decomposers.</title>
        <authorList>
            <person name="Barbi F."/>
            <person name="Kohler A."/>
            <person name="Barry K."/>
            <person name="Baskaran P."/>
            <person name="Daum C."/>
            <person name="Fauchery L."/>
            <person name="Ihrmark K."/>
            <person name="Kuo A."/>
            <person name="LaButti K."/>
            <person name="Lipzen A."/>
            <person name="Morin E."/>
            <person name="Grigoriev I.V."/>
            <person name="Henrissat B."/>
            <person name="Lindahl B."/>
            <person name="Martin F."/>
        </authorList>
    </citation>
    <scope>NUCLEOTIDE SEQUENCE</scope>
    <source>
        <strain evidence="2">JB14</strain>
    </source>
</reference>
<evidence type="ECO:0000313" key="2">
    <source>
        <dbReference type="EMBL" id="KAE9393834.1"/>
    </source>
</evidence>
<gene>
    <name evidence="2" type="ORF">BT96DRAFT_999108</name>
</gene>
<evidence type="ECO:0000313" key="3">
    <source>
        <dbReference type="Proteomes" id="UP000799118"/>
    </source>
</evidence>
<protein>
    <submittedName>
        <fullName evidence="2">Uncharacterized protein</fullName>
    </submittedName>
</protein>